<evidence type="ECO:0000313" key="2">
    <source>
        <dbReference type="EMBL" id="BBP02531.1"/>
    </source>
</evidence>
<dbReference type="InterPro" id="IPR025391">
    <property type="entry name" value="DUF4123"/>
</dbReference>
<dbReference type="Proteomes" id="UP000463939">
    <property type="component" value="Plasmid SGTM_pl1"/>
</dbReference>
<dbReference type="EMBL" id="AP021882">
    <property type="protein sequence ID" value="BBP02531.1"/>
    <property type="molecule type" value="Genomic_DNA"/>
</dbReference>
<geneLocation type="plasmid" evidence="3">
    <name>sgtm_pl1 dna</name>
</geneLocation>
<gene>
    <name evidence="2" type="ORF">SFSGTM_32390</name>
</gene>
<protein>
    <recommendedName>
        <fullName evidence="1">DUF4123 domain-containing protein</fullName>
    </recommendedName>
</protein>
<dbReference type="Pfam" id="PF13503">
    <property type="entry name" value="DUF4123"/>
    <property type="match status" value="1"/>
</dbReference>
<proteinExistence type="predicted"/>
<accession>A0A809RUD7</accession>
<feature type="domain" description="DUF4123" evidence="1">
    <location>
        <begin position="31"/>
        <end position="150"/>
    </location>
</feature>
<dbReference type="KEGG" id="sniv:SFSGTM_32390"/>
<keyword evidence="2" id="KW-0614">Plasmid</keyword>
<sequence length="288" mass="32266">MYFANDYLGAWELLDHALSIIAERPALNWIAVVDQAFDYQAAPLRWRSESVCLYDNDLMQQFAKLSPVLLALPTAEPEPLRKALVTLFAHCEGRPMLSLIASEHSAMEIAEAWRPFQKVKTDDGQLFVLRLADTRVLPALAVALPPAAWHGLTHQFAAWYIINRSGDLENIPLAETDAEIPDEITLDAEAVAMMLDLGQPDAVIAALHEKTPDLVPDSQRAQFYQRITDICAYAKQYRVESFQDIVALAILGCLTNNEALADPKLQQLLEQHKWEQGSLISELEAYVE</sequence>
<dbReference type="RefSeq" id="WP_162086422.1">
    <property type="nucleotide sequence ID" value="NZ_AP021882.1"/>
</dbReference>
<reference evidence="3" key="1">
    <citation type="submission" date="2019-11" db="EMBL/GenBank/DDBJ databases">
        <title>Isolation and characterization of a novel species in the genus Sulfuriferula.</title>
        <authorList>
            <person name="Mochizuki J."/>
            <person name="Kojima H."/>
            <person name="Fukui M."/>
        </authorList>
    </citation>
    <scope>NUCLEOTIDE SEQUENCE [LARGE SCALE GENOMIC DNA]</scope>
    <source>
        <strain evidence="3">SGTM</strain>
        <plasmid evidence="3">sgtm_pl1 dna</plasmid>
    </source>
</reference>
<dbReference type="AlphaFoldDB" id="A0A809RUD7"/>
<name>A0A809RUD7_9PROT</name>
<keyword evidence="3" id="KW-1185">Reference proteome</keyword>
<evidence type="ECO:0000313" key="3">
    <source>
        <dbReference type="Proteomes" id="UP000463939"/>
    </source>
</evidence>
<organism evidence="2 3">
    <name type="scientific">Sulfuriferula nivalis</name>
    <dbReference type="NCBI Taxonomy" id="2675298"/>
    <lineage>
        <taxon>Bacteria</taxon>
        <taxon>Pseudomonadati</taxon>
        <taxon>Pseudomonadota</taxon>
        <taxon>Betaproteobacteria</taxon>
        <taxon>Nitrosomonadales</taxon>
        <taxon>Sulfuricellaceae</taxon>
        <taxon>Sulfuriferula</taxon>
    </lineage>
</organism>
<evidence type="ECO:0000259" key="1">
    <source>
        <dbReference type="Pfam" id="PF13503"/>
    </source>
</evidence>